<dbReference type="SUPFAM" id="SSF82171">
    <property type="entry name" value="DPP6 N-terminal domain-like"/>
    <property type="match status" value="1"/>
</dbReference>
<protein>
    <submittedName>
        <fullName evidence="5">WD40 repeat domain-containing protein</fullName>
    </submittedName>
</protein>
<keyword evidence="6" id="KW-1185">Reference proteome</keyword>
<keyword evidence="4" id="KW-0812">Transmembrane</keyword>
<evidence type="ECO:0000313" key="5">
    <source>
        <dbReference type="EMBL" id="MFB9469304.1"/>
    </source>
</evidence>
<dbReference type="EMBL" id="JBHMCF010000007">
    <property type="protein sequence ID" value="MFB9469304.1"/>
    <property type="molecule type" value="Genomic_DNA"/>
</dbReference>
<proteinExistence type="predicted"/>
<gene>
    <name evidence="5" type="ORF">ACFFR3_07285</name>
</gene>
<dbReference type="Proteomes" id="UP001589568">
    <property type="component" value="Unassembled WGS sequence"/>
</dbReference>
<dbReference type="InterPro" id="IPR019775">
    <property type="entry name" value="WD40_repeat_CS"/>
</dbReference>
<reference evidence="5 6" key="1">
    <citation type="submission" date="2024-09" db="EMBL/GenBank/DDBJ databases">
        <authorList>
            <person name="Sun Q."/>
            <person name="Mori K."/>
        </authorList>
    </citation>
    <scope>NUCLEOTIDE SEQUENCE [LARGE SCALE GENOMIC DNA]</scope>
    <source>
        <strain evidence="5 6">JCM 3324</strain>
    </source>
</reference>
<evidence type="ECO:0000256" key="3">
    <source>
        <dbReference type="PROSITE-ProRule" id="PRU00221"/>
    </source>
</evidence>
<keyword evidence="4" id="KW-1133">Transmembrane helix</keyword>
<keyword evidence="1 3" id="KW-0853">WD repeat</keyword>
<comment type="caution">
    <text evidence="5">The sequence shown here is derived from an EMBL/GenBank/DDBJ whole genome shotgun (WGS) entry which is preliminary data.</text>
</comment>
<evidence type="ECO:0000313" key="6">
    <source>
        <dbReference type="Proteomes" id="UP001589568"/>
    </source>
</evidence>
<evidence type="ECO:0000256" key="1">
    <source>
        <dbReference type="ARBA" id="ARBA00022574"/>
    </source>
</evidence>
<dbReference type="PROSITE" id="PS50294">
    <property type="entry name" value="WD_REPEATS_REGION"/>
    <property type="match status" value="1"/>
</dbReference>
<dbReference type="RefSeq" id="WP_379482803.1">
    <property type="nucleotide sequence ID" value="NZ_JBHMCF010000007.1"/>
</dbReference>
<name>A0ABV5NG80_9ACTN</name>
<evidence type="ECO:0000256" key="4">
    <source>
        <dbReference type="SAM" id="Phobius"/>
    </source>
</evidence>
<keyword evidence="4" id="KW-0472">Membrane</keyword>
<dbReference type="InterPro" id="IPR001680">
    <property type="entry name" value="WD40_rpt"/>
</dbReference>
<dbReference type="PROSITE" id="PS00678">
    <property type="entry name" value="WD_REPEATS_1"/>
    <property type="match status" value="1"/>
</dbReference>
<evidence type="ECO:0000256" key="2">
    <source>
        <dbReference type="ARBA" id="ARBA00022737"/>
    </source>
</evidence>
<dbReference type="Gene3D" id="2.130.10.10">
    <property type="entry name" value="YVTN repeat-like/Quinoprotein amine dehydrogenase"/>
    <property type="match status" value="1"/>
</dbReference>
<accession>A0ABV5NG80</accession>
<organism evidence="5 6">
    <name type="scientific">Nonomuraea salmonea</name>
    <dbReference type="NCBI Taxonomy" id="46181"/>
    <lineage>
        <taxon>Bacteria</taxon>
        <taxon>Bacillati</taxon>
        <taxon>Actinomycetota</taxon>
        <taxon>Actinomycetes</taxon>
        <taxon>Streptosporangiales</taxon>
        <taxon>Streptosporangiaceae</taxon>
        <taxon>Nonomuraea</taxon>
    </lineage>
</organism>
<dbReference type="SMART" id="SM00320">
    <property type="entry name" value="WD40"/>
    <property type="match status" value="2"/>
</dbReference>
<feature type="repeat" description="WD" evidence="3">
    <location>
        <begin position="260"/>
        <end position="301"/>
    </location>
</feature>
<keyword evidence="2" id="KW-0677">Repeat</keyword>
<dbReference type="InterPro" id="IPR036322">
    <property type="entry name" value="WD40_repeat_dom_sf"/>
</dbReference>
<sequence length="817" mass="87966">MDEDRRFLIGQAELEQDLRRHERGGPLLTAAQLTATDQWTGGREGDLTQEQRRFVALSREALRSMRRRTHAAWISGAVVIVLIVALGTFGLVQGQVSAERAKENTSRVLASSIEDMVDEDPGRAALAAIAAYRVAPTQEAVSALLQRYEALKETAWMLSGFQGQIMNTAVSADGSLLFGVSAGGRGTLFHHQAGGKVLRRHLGLPGNLTFPLVSRDGRRIAYMVDGAGALQWHDVRLTGRDIVLGSAQRLPGAGLAKFTLGGRDGSHSIVSFSPSGRRVATVDSDGRVKVWDLATRRLQETRLPALRQLWFGPDEHTLVGALLRDGDPLVVLDLRSGAVRRLEGRGRLSAGDQDFAVSADGSVVAVCRKPYDADKAVYRVVRVADRRELIRYVSTASYSVCHQPAVSATGDRVAVNEGSGAWVILSAGTPPRRFTGPNISSLGKVGPLLGPPDAPVVVERTQAAVTGRRLHEDAGLGAYNPPVLLKGGRAIVVRAGAAKSGTADRLVVQEVEGEGRTLGTAPIPPVPAAKDHMLAVNRSQTLVADVSGSADITVYALPGLRVVSAFTARRDEKPVTFFFTSDDELVTVSGSLVEHWNARDGRRLSESFDLRDTFKDLGGFFVQSSYEPGHVQVTDVAAHTLRTVRLATGTEDPDRRIRLGEDLVTATVEPSGRYAMVLTSGGVIELWSVADRRRARKIFGGLGPLEAGTSQLGVLRPDGDGDPGFFLAFGRSVRFLRVNGSGEVDVTSYSFAGKQAFRASADEGRALLRDRGEYIDVIRLDPESWSSHLCGVLGRDLDDEERRGLPRDLPDAVCPDA</sequence>
<dbReference type="PROSITE" id="PS50082">
    <property type="entry name" value="WD_REPEATS_2"/>
    <property type="match status" value="1"/>
</dbReference>
<feature type="transmembrane region" description="Helical" evidence="4">
    <location>
        <begin position="71"/>
        <end position="92"/>
    </location>
</feature>
<dbReference type="SUPFAM" id="SSF50978">
    <property type="entry name" value="WD40 repeat-like"/>
    <property type="match status" value="1"/>
</dbReference>
<dbReference type="InterPro" id="IPR015943">
    <property type="entry name" value="WD40/YVTN_repeat-like_dom_sf"/>
</dbReference>